<feature type="compositionally biased region" description="Low complexity" evidence="10">
    <location>
        <begin position="280"/>
        <end position="301"/>
    </location>
</feature>
<dbReference type="AlphaFoldDB" id="A0A2K3D0H0"/>
<gene>
    <name evidence="12" type="ORF">CHLRE_13g582476v5</name>
</gene>
<dbReference type="GO" id="GO:0006742">
    <property type="term" value="P:NADP+ catabolic process"/>
    <property type="evidence" value="ECO:0000318"/>
    <property type="project" value="GO_Central"/>
</dbReference>
<dbReference type="InterPro" id="IPR050241">
    <property type="entry name" value="NAD-cap_RNA_hydrolase_NudC"/>
</dbReference>
<feature type="compositionally biased region" description="Gly residues" evidence="10">
    <location>
        <begin position="437"/>
        <end position="449"/>
    </location>
</feature>
<dbReference type="GO" id="GO:0019677">
    <property type="term" value="P:NAD+ catabolic process"/>
    <property type="evidence" value="ECO:0000318"/>
    <property type="project" value="GO_Central"/>
</dbReference>
<dbReference type="PROSITE" id="PS51462">
    <property type="entry name" value="NUDIX"/>
    <property type="match status" value="1"/>
</dbReference>
<sequence>MQMALRRLGGHPRVAPASGRCGARRMLAVPPVTASAANASGASMYAPAAAASPAEVAAALSGAVPAVPAAAESADLPFYSQYPLDRKSEWRRDGPRLNELFARPDAKLIPLLRDKVLVRPAVAADTTAATTGAAATADAASATAAAAAPPPPALLQPVLLCPASAHADLVGSSPARPFLGLDAHGAPYFAVGLPGDSPAGLAEAEALAAEAGGGAEWRGARLAGPDLAPGDASLLAVASGLMVWHNSTGFGAASGGPMVSTPGGFSRKSAPPPPPPPPSADGNGAAPAPAAAAAAAPSRPESAYPRIDPAVIMLITSRCGGWALLGRKREWPTDRYSTLAGFLDLGEPLEAAVAREVAEEAGVAVDLPSVTYAASQPWPFPRSLMVGFFGRAAPAASPAAAATATAAAAAAAASVRKRASKSAGTSAAGDANAAGDGSAGGTGGGGGGESTVMAAPAASKGRAWWQAPPGSAGLPEGAVVGGFDLLPAQGRRAALDVGVFREEVEEVLGGVQALQWPVVDEDEMEDVRWFHRDWVRAVFAAPGGALSVSGAGKFNVPGPYSLAFRLITAWAGSLPGEAASKLDGGSGGSGCSSGTATMPLPLPASFTASAPTQAAAAAAASADGEWEGDRIPQVLIGEGTFKYVLARLWDPRPESEGGGRSKLLVWGDPRAPYHNDLLQKAKQMAQRYGGLKVTVLGGGRIRHDPQARAIDVYGYSAAFGPAPHELAAALLARWYPLYDKDNITVSYEGY</sequence>
<dbReference type="Pfam" id="PF09296">
    <property type="entry name" value="NUDIX-like"/>
    <property type="match status" value="1"/>
</dbReference>
<dbReference type="CDD" id="cd03429">
    <property type="entry name" value="NUDIX_NADH_pyrophosphatase_Nudt13"/>
    <property type="match status" value="1"/>
</dbReference>
<evidence type="ECO:0000256" key="7">
    <source>
        <dbReference type="ARBA" id="ARBA00023027"/>
    </source>
</evidence>
<dbReference type="STRING" id="3055.A0A2K3D0H0"/>
<dbReference type="PANTHER" id="PTHR42904:SF8">
    <property type="entry name" value="NAD(+) DIPHOSPHATASE"/>
    <property type="match status" value="1"/>
</dbReference>
<feature type="domain" description="Nudix hydrolase" evidence="11">
    <location>
        <begin position="305"/>
        <end position="552"/>
    </location>
</feature>
<dbReference type="Gene3D" id="3.50.20.20">
    <property type="entry name" value="Janus/Ocnus"/>
    <property type="match status" value="1"/>
</dbReference>
<keyword evidence="13" id="KW-1185">Reference proteome</keyword>
<feature type="compositionally biased region" description="Low complexity" evidence="10">
    <location>
        <begin position="423"/>
        <end position="436"/>
    </location>
</feature>
<dbReference type="KEGG" id="cre:CHLRE_13g582476v5"/>
<dbReference type="PANTHER" id="PTHR42904">
    <property type="entry name" value="NUDIX HYDROLASE, NUDC SUBFAMILY"/>
    <property type="match status" value="1"/>
</dbReference>
<keyword evidence="5" id="KW-0378">Hydrolase</keyword>
<dbReference type="Pfam" id="PF05005">
    <property type="entry name" value="Ocnus"/>
    <property type="match status" value="1"/>
</dbReference>
<evidence type="ECO:0000256" key="4">
    <source>
        <dbReference type="ARBA" id="ARBA00022723"/>
    </source>
</evidence>
<dbReference type="GO" id="GO:0046872">
    <property type="term" value="F:metal ion binding"/>
    <property type="evidence" value="ECO:0007669"/>
    <property type="project" value="UniProtKB-KW"/>
</dbReference>
<feature type="compositionally biased region" description="Pro residues" evidence="10">
    <location>
        <begin position="270"/>
        <end position="279"/>
    </location>
</feature>
<evidence type="ECO:0000313" key="13">
    <source>
        <dbReference type="Proteomes" id="UP000006906"/>
    </source>
</evidence>
<dbReference type="GO" id="GO:0005777">
    <property type="term" value="C:peroxisome"/>
    <property type="evidence" value="ECO:0000318"/>
    <property type="project" value="GO_Central"/>
</dbReference>
<feature type="region of interest" description="Disordered" evidence="10">
    <location>
        <begin position="255"/>
        <end position="301"/>
    </location>
</feature>
<accession>A0A2K3D0H0</accession>
<dbReference type="InterPro" id="IPR015797">
    <property type="entry name" value="NUDIX_hydrolase-like_dom_sf"/>
</dbReference>
<proteinExistence type="inferred from homology"/>
<dbReference type="InterPro" id="IPR000086">
    <property type="entry name" value="NUDIX_hydrolase_dom"/>
</dbReference>
<dbReference type="Pfam" id="PF00293">
    <property type="entry name" value="NUDIX"/>
    <property type="match status" value="1"/>
</dbReference>
<evidence type="ECO:0000256" key="9">
    <source>
        <dbReference type="PIRSR" id="PIRSR607702-2"/>
    </source>
</evidence>
<feature type="active site" description="Proton acceptor" evidence="8">
    <location>
        <position position="674"/>
    </location>
</feature>
<evidence type="ECO:0000256" key="10">
    <source>
        <dbReference type="SAM" id="MobiDB-lite"/>
    </source>
</evidence>
<dbReference type="EMBL" id="CM008974">
    <property type="protein sequence ID" value="PNW74028.1"/>
    <property type="molecule type" value="Genomic_DNA"/>
</dbReference>
<dbReference type="InParanoid" id="A0A2K3D0H0"/>
<keyword evidence="7" id="KW-0520">NAD</keyword>
<dbReference type="InterPro" id="IPR038596">
    <property type="entry name" value="Janus_sf"/>
</dbReference>
<evidence type="ECO:0000259" key="11">
    <source>
        <dbReference type="PROSITE" id="PS51462"/>
    </source>
</evidence>
<comment type="cofactor">
    <cofactor evidence="1">
        <name>Mg(2+)</name>
        <dbReference type="ChEBI" id="CHEBI:18420"/>
    </cofactor>
</comment>
<evidence type="ECO:0000256" key="6">
    <source>
        <dbReference type="ARBA" id="ARBA00022842"/>
    </source>
</evidence>
<evidence type="ECO:0000256" key="3">
    <source>
        <dbReference type="ARBA" id="ARBA00012381"/>
    </source>
</evidence>
<feature type="region of interest" description="Disordered" evidence="10">
    <location>
        <begin position="423"/>
        <end position="454"/>
    </location>
</feature>
<feature type="binding site" evidence="9">
    <location>
        <position position="642"/>
    </location>
    <ligand>
        <name>substrate</name>
    </ligand>
</feature>
<dbReference type="OrthoDB" id="10249612at2759"/>
<comment type="similarity">
    <text evidence="2">Belongs to the janus family.</text>
</comment>
<organism evidence="12 13">
    <name type="scientific">Chlamydomonas reinhardtii</name>
    <name type="common">Chlamydomonas smithii</name>
    <dbReference type="NCBI Taxonomy" id="3055"/>
    <lineage>
        <taxon>Eukaryota</taxon>
        <taxon>Viridiplantae</taxon>
        <taxon>Chlorophyta</taxon>
        <taxon>core chlorophytes</taxon>
        <taxon>Chlorophyceae</taxon>
        <taxon>CS clade</taxon>
        <taxon>Chlamydomonadales</taxon>
        <taxon>Chlamydomonadaceae</taxon>
        <taxon>Chlamydomonas</taxon>
    </lineage>
</organism>
<dbReference type="SUPFAM" id="SSF143724">
    <property type="entry name" value="PHP14-like"/>
    <property type="match status" value="1"/>
</dbReference>
<dbReference type="SMR" id="A0A2K3D0H0"/>
<dbReference type="PROSITE" id="PS00893">
    <property type="entry name" value="NUDIX_BOX"/>
    <property type="match status" value="1"/>
</dbReference>
<dbReference type="SUPFAM" id="SSF55811">
    <property type="entry name" value="Nudix"/>
    <property type="match status" value="1"/>
</dbReference>
<evidence type="ECO:0000313" key="12">
    <source>
        <dbReference type="EMBL" id="PNW74028.1"/>
    </source>
</evidence>
<dbReference type="GO" id="GO:0035529">
    <property type="term" value="F:NADH pyrophosphatase activity"/>
    <property type="evidence" value="ECO:0000318"/>
    <property type="project" value="GO_Central"/>
</dbReference>
<dbReference type="PaxDb" id="3055-EDP08839"/>
<keyword evidence="6" id="KW-0460">Magnesium</keyword>
<dbReference type="Proteomes" id="UP000006906">
    <property type="component" value="Chromosome 13"/>
</dbReference>
<dbReference type="GeneID" id="5719341"/>
<dbReference type="EC" id="3.6.1.22" evidence="3"/>
<protein>
    <recommendedName>
        <fullName evidence="3">NAD(+) diphosphatase</fullName>
        <ecNumber evidence="3">3.6.1.22</ecNumber>
    </recommendedName>
</protein>
<evidence type="ECO:0000256" key="1">
    <source>
        <dbReference type="ARBA" id="ARBA00001946"/>
    </source>
</evidence>
<evidence type="ECO:0000256" key="2">
    <source>
        <dbReference type="ARBA" id="ARBA00010971"/>
    </source>
</evidence>
<evidence type="ECO:0000256" key="8">
    <source>
        <dbReference type="PIRSR" id="PIRSR607702-1"/>
    </source>
</evidence>
<keyword evidence="4" id="KW-0479">Metal-binding</keyword>
<name>A0A2K3D0H0_CHLRE</name>
<dbReference type="InterPro" id="IPR020084">
    <property type="entry name" value="NUDIX_hydrolase_CS"/>
</dbReference>
<dbReference type="InterPro" id="IPR049734">
    <property type="entry name" value="NudC-like_C"/>
</dbReference>
<dbReference type="InterPro" id="IPR007702">
    <property type="entry name" value="Janus"/>
</dbReference>
<dbReference type="InterPro" id="IPR015375">
    <property type="entry name" value="NADH_PPase-like_N"/>
</dbReference>
<reference evidence="12 13" key="1">
    <citation type="journal article" date="2007" name="Science">
        <title>The Chlamydomonas genome reveals the evolution of key animal and plant functions.</title>
        <authorList>
            <person name="Merchant S.S."/>
            <person name="Prochnik S.E."/>
            <person name="Vallon O."/>
            <person name="Harris E.H."/>
            <person name="Karpowicz S.J."/>
            <person name="Witman G.B."/>
            <person name="Terry A."/>
            <person name="Salamov A."/>
            <person name="Fritz-Laylin L.K."/>
            <person name="Marechal-Drouard L."/>
            <person name="Marshall W.F."/>
            <person name="Qu L.H."/>
            <person name="Nelson D.R."/>
            <person name="Sanderfoot A.A."/>
            <person name="Spalding M.H."/>
            <person name="Kapitonov V.V."/>
            <person name="Ren Q."/>
            <person name="Ferris P."/>
            <person name="Lindquist E."/>
            <person name="Shapiro H."/>
            <person name="Lucas S.M."/>
            <person name="Grimwood J."/>
            <person name="Schmutz J."/>
            <person name="Cardol P."/>
            <person name="Cerutti H."/>
            <person name="Chanfreau G."/>
            <person name="Chen C.L."/>
            <person name="Cognat V."/>
            <person name="Croft M.T."/>
            <person name="Dent R."/>
            <person name="Dutcher S."/>
            <person name="Fernandez E."/>
            <person name="Fukuzawa H."/>
            <person name="Gonzalez-Ballester D."/>
            <person name="Gonzalez-Halphen D."/>
            <person name="Hallmann A."/>
            <person name="Hanikenne M."/>
            <person name="Hippler M."/>
            <person name="Inwood W."/>
            <person name="Jabbari K."/>
            <person name="Kalanon M."/>
            <person name="Kuras R."/>
            <person name="Lefebvre P.A."/>
            <person name="Lemaire S.D."/>
            <person name="Lobanov A.V."/>
            <person name="Lohr M."/>
            <person name="Manuell A."/>
            <person name="Meier I."/>
            <person name="Mets L."/>
            <person name="Mittag M."/>
            <person name="Mittelmeier T."/>
            <person name="Moroney J.V."/>
            <person name="Moseley J."/>
            <person name="Napoli C."/>
            <person name="Nedelcu A.M."/>
            <person name="Niyogi K."/>
            <person name="Novoselov S.V."/>
            <person name="Paulsen I.T."/>
            <person name="Pazour G."/>
            <person name="Purton S."/>
            <person name="Ral J.P."/>
            <person name="Riano-Pachon D.M."/>
            <person name="Riekhof W."/>
            <person name="Rymarquis L."/>
            <person name="Schroda M."/>
            <person name="Stern D."/>
            <person name="Umen J."/>
            <person name="Willows R."/>
            <person name="Wilson N."/>
            <person name="Zimmer S.L."/>
            <person name="Allmer J."/>
            <person name="Balk J."/>
            <person name="Bisova K."/>
            <person name="Chen C.J."/>
            <person name="Elias M."/>
            <person name="Gendler K."/>
            <person name="Hauser C."/>
            <person name="Lamb M.R."/>
            <person name="Ledford H."/>
            <person name="Long J.C."/>
            <person name="Minagawa J."/>
            <person name="Page M.D."/>
            <person name="Pan J."/>
            <person name="Pootakham W."/>
            <person name="Roje S."/>
            <person name="Rose A."/>
            <person name="Stahlberg E."/>
            <person name="Terauchi A.M."/>
            <person name="Yang P."/>
            <person name="Ball S."/>
            <person name="Bowler C."/>
            <person name="Dieckmann C.L."/>
            <person name="Gladyshev V.N."/>
            <person name="Green P."/>
            <person name="Jorgensen R."/>
            <person name="Mayfield S."/>
            <person name="Mueller-Roeber B."/>
            <person name="Rajamani S."/>
            <person name="Sayre R.T."/>
            <person name="Brokstein P."/>
            <person name="Dubchak I."/>
            <person name="Goodstein D."/>
            <person name="Hornick L."/>
            <person name="Huang Y.W."/>
            <person name="Jhaveri J."/>
            <person name="Luo Y."/>
            <person name="Martinez D."/>
            <person name="Ngau W.C."/>
            <person name="Otillar B."/>
            <person name="Poliakov A."/>
            <person name="Porter A."/>
            <person name="Szajkowski L."/>
            <person name="Werner G."/>
            <person name="Zhou K."/>
            <person name="Grigoriev I.V."/>
            <person name="Rokhsar D.S."/>
            <person name="Grossman A.R."/>
        </authorList>
    </citation>
    <scope>NUCLEOTIDE SEQUENCE [LARGE SCALE GENOMIC DNA]</scope>
    <source>
        <strain evidence="13">CC-503</strain>
    </source>
</reference>
<dbReference type="RefSeq" id="XP_042917570.1">
    <property type="nucleotide sequence ID" value="XM_043069595.1"/>
</dbReference>
<evidence type="ECO:0000256" key="5">
    <source>
        <dbReference type="ARBA" id="ARBA00022801"/>
    </source>
</evidence>
<dbReference type="Gramene" id="PNW74028">
    <property type="protein sequence ID" value="PNW74028"/>
    <property type="gene ID" value="CHLRE_13g582476v5"/>
</dbReference>
<dbReference type="Gene3D" id="3.90.79.20">
    <property type="match status" value="1"/>
</dbReference>
<dbReference type="Gene3D" id="3.90.79.10">
    <property type="entry name" value="Nucleoside Triphosphate Pyrophosphohydrolase"/>
    <property type="match status" value="1"/>
</dbReference>